<dbReference type="InterPro" id="IPR014048">
    <property type="entry name" value="MethylDNA_cys_MeTrfase_DNA-bd"/>
</dbReference>
<keyword evidence="5 9" id="KW-0808">Transferase</keyword>
<evidence type="ECO:0000256" key="4">
    <source>
        <dbReference type="ARBA" id="ARBA00022603"/>
    </source>
</evidence>
<protein>
    <recommendedName>
        <fullName evidence="9">Methylated-DNA--protein-cysteine methyltransferase</fullName>
        <ecNumber evidence="9">2.1.1.63</ecNumber>
    </recommendedName>
    <alternativeName>
        <fullName evidence="9">6-O-methylguanine-DNA methyltransferase</fullName>
        <shortName evidence="9">MGMT</shortName>
    </alternativeName>
    <alternativeName>
        <fullName evidence="9">O-6-methylguanine-DNA-alkyltransferase</fullName>
    </alternativeName>
</protein>
<keyword evidence="7 9" id="KW-0234">DNA repair</keyword>
<evidence type="ECO:0000256" key="8">
    <source>
        <dbReference type="ARBA" id="ARBA00049348"/>
    </source>
</evidence>
<keyword evidence="4 9" id="KW-0489">Methyltransferase</keyword>
<comment type="caution">
    <text evidence="11">The sequence shown here is derived from an EMBL/GenBank/DDBJ whole genome shotgun (WGS) entry which is preliminary data.</text>
</comment>
<feature type="active site" description="Nucleophile; methyl group acceptor" evidence="9">
    <location>
        <position position="146"/>
    </location>
</feature>
<dbReference type="InterPro" id="IPR036388">
    <property type="entry name" value="WH-like_DNA-bd_sf"/>
</dbReference>
<evidence type="ECO:0000256" key="5">
    <source>
        <dbReference type="ARBA" id="ARBA00022679"/>
    </source>
</evidence>
<feature type="domain" description="Methylated-DNA-[protein]-cysteine S-methyltransferase DNA binding" evidence="10">
    <location>
        <begin position="97"/>
        <end position="174"/>
    </location>
</feature>
<dbReference type="RefSeq" id="WP_254164293.1">
    <property type="nucleotide sequence ID" value="NZ_JANAFB010000001.1"/>
</dbReference>
<evidence type="ECO:0000256" key="7">
    <source>
        <dbReference type="ARBA" id="ARBA00023204"/>
    </source>
</evidence>
<dbReference type="InterPro" id="IPR036217">
    <property type="entry name" value="MethylDNA_cys_MeTrfase_DNAb"/>
</dbReference>
<comment type="catalytic activity">
    <reaction evidence="8 9">
        <text>a 6-O-methyl-2'-deoxyguanosine in DNA + L-cysteinyl-[protein] = S-methyl-L-cysteinyl-[protein] + a 2'-deoxyguanosine in DNA</text>
        <dbReference type="Rhea" id="RHEA:24000"/>
        <dbReference type="Rhea" id="RHEA-COMP:10131"/>
        <dbReference type="Rhea" id="RHEA-COMP:10132"/>
        <dbReference type="Rhea" id="RHEA-COMP:11367"/>
        <dbReference type="Rhea" id="RHEA-COMP:11368"/>
        <dbReference type="ChEBI" id="CHEBI:29950"/>
        <dbReference type="ChEBI" id="CHEBI:82612"/>
        <dbReference type="ChEBI" id="CHEBI:85445"/>
        <dbReference type="ChEBI" id="CHEBI:85448"/>
        <dbReference type="EC" id="2.1.1.63"/>
    </reaction>
</comment>
<dbReference type="EC" id="2.1.1.63" evidence="9"/>
<accession>A0A9X2H7Q5</accession>
<dbReference type="Gene3D" id="1.10.10.10">
    <property type="entry name" value="Winged helix-like DNA-binding domain superfamily/Winged helix DNA-binding domain"/>
    <property type="match status" value="1"/>
</dbReference>
<reference evidence="11" key="1">
    <citation type="submission" date="2022-06" db="EMBL/GenBank/DDBJ databases">
        <title>Rothia sp. isolated from sandalwood seedling.</title>
        <authorList>
            <person name="Tuikhar N."/>
            <person name="Kirdat K."/>
            <person name="Thorat V."/>
            <person name="Swetha P."/>
            <person name="Padma S."/>
            <person name="Sundararaj R."/>
            <person name="Yadav A."/>
        </authorList>
    </citation>
    <scope>NUCLEOTIDE SEQUENCE</scope>
    <source>
        <strain evidence="11">AR01</strain>
    </source>
</reference>
<dbReference type="Pfam" id="PF01035">
    <property type="entry name" value="DNA_binding_1"/>
    <property type="match status" value="1"/>
</dbReference>
<evidence type="ECO:0000256" key="1">
    <source>
        <dbReference type="ARBA" id="ARBA00001286"/>
    </source>
</evidence>
<keyword evidence="3 9" id="KW-0963">Cytoplasm</keyword>
<name>A0A9X2H7Q5_9MICC</name>
<dbReference type="Gene3D" id="3.30.160.70">
    <property type="entry name" value="Methylated DNA-protein cysteine methyltransferase domain"/>
    <property type="match status" value="1"/>
</dbReference>
<comment type="catalytic activity">
    <reaction evidence="1 9">
        <text>a 4-O-methyl-thymidine in DNA + L-cysteinyl-[protein] = a thymidine in DNA + S-methyl-L-cysteinyl-[protein]</text>
        <dbReference type="Rhea" id="RHEA:53428"/>
        <dbReference type="Rhea" id="RHEA-COMP:10131"/>
        <dbReference type="Rhea" id="RHEA-COMP:10132"/>
        <dbReference type="Rhea" id="RHEA-COMP:13555"/>
        <dbReference type="Rhea" id="RHEA-COMP:13556"/>
        <dbReference type="ChEBI" id="CHEBI:29950"/>
        <dbReference type="ChEBI" id="CHEBI:82612"/>
        <dbReference type="ChEBI" id="CHEBI:137386"/>
        <dbReference type="ChEBI" id="CHEBI:137387"/>
        <dbReference type="EC" id="2.1.1.63"/>
    </reaction>
</comment>
<dbReference type="GO" id="GO:0003908">
    <property type="term" value="F:methylated-DNA-[protein]-cysteine S-methyltransferase activity"/>
    <property type="evidence" value="ECO:0007669"/>
    <property type="project" value="UniProtKB-UniRule"/>
</dbReference>
<dbReference type="InterPro" id="IPR001497">
    <property type="entry name" value="MethylDNA_cys_MeTrfase_AS"/>
</dbReference>
<keyword evidence="12" id="KW-1185">Reference proteome</keyword>
<sequence>MSPAHAQSTRHASVPTPLGPLLCVARGDALDDAGGDALSGVYFPGHRPAPAASELGPRVRLETDPLLSETARQLRDYLEGRRDGFQLPLAAPRDDVARRVRELLREIPYGTTTTYGQIAERLGNRHLAQRVGQAVGRNPLSIVVPCHRVVGADGSLTGYAGGLERKRFLLELEEPAHRAEERLF</sequence>
<evidence type="ECO:0000256" key="2">
    <source>
        <dbReference type="ARBA" id="ARBA00008711"/>
    </source>
</evidence>
<dbReference type="PROSITE" id="PS00374">
    <property type="entry name" value="MGMT"/>
    <property type="match status" value="1"/>
</dbReference>
<dbReference type="InterPro" id="IPR036631">
    <property type="entry name" value="MGMT_N_sf"/>
</dbReference>
<keyword evidence="6 9" id="KW-0227">DNA damage</keyword>
<dbReference type="FunFam" id="1.10.10.10:FF:000214">
    <property type="entry name" value="Methylated-DNA--protein-cysteine methyltransferase"/>
    <property type="match status" value="1"/>
</dbReference>
<dbReference type="GO" id="GO:0032259">
    <property type="term" value="P:methylation"/>
    <property type="evidence" value="ECO:0007669"/>
    <property type="project" value="UniProtKB-KW"/>
</dbReference>
<dbReference type="GO" id="GO:0006307">
    <property type="term" value="P:DNA alkylation repair"/>
    <property type="evidence" value="ECO:0007669"/>
    <property type="project" value="UniProtKB-UniRule"/>
</dbReference>
<evidence type="ECO:0000256" key="3">
    <source>
        <dbReference type="ARBA" id="ARBA00022490"/>
    </source>
</evidence>
<organism evidence="11 12">
    <name type="scientific">Rothia santali</name>
    <dbReference type="NCBI Taxonomy" id="2949643"/>
    <lineage>
        <taxon>Bacteria</taxon>
        <taxon>Bacillati</taxon>
        <taxon>Actinomycetota</taxon>
        <taxon>Actinomycetes</taxon>
        <taxon>Micrococcales</taxon>
        <taxon>Micrococcaceae</taxon>
        <taxon>Rothia</taxon>
    </lineage>
</organism>
<gene>
    <name evidence="11" type="ORF">NBM05_00765</name>
</gene>
<dbReference type="NCBIfam" id="TIGR00589">
    <property type="entry name" value="ogt"/>
    <property type="match status" value="1"/>
</dbReference>
<comment type="function">
    <text evidence="9">Involved in the cellular defense against the biological effects of O6-methylguanine (O6-MeG) and O4-methylthymine (O4-MeT) in DNA. Repairs the methylated nucleobase in DNA by stoichiometrically transferring the methyl group to a cysteine residue in the enzyme. This is a suicide reaction: the enzyme is irreversibly inactivated.</text>
</comment>
<evidence type="ECO:0000256" key="9">
    <source>
        <dbReference type="HAMAP-Rule" id="MF_00772"/>
    </source>
</evidence>
<proteinExistence type="inferred from homology"/>
<dbReference type="SUPFAM" id="SSF46767">
    <property type="entry name" value="Methylated DNA-protein cysteine methyltransferase, C-terminal domain"/>
    <property type="match status" value="1"/>
</dbReference>
<dbReference type="PANTHER" id="PTHR10815">
    <property type="entry name" value="METHYLATED-DNA--PROTEIN-CYSTEINE METHYLTRANSFERASE"/>
    <property type="match status" value="1"/>
</dbReference>
<comment type="miscellaneous">
    <text evidence="9">This enzyme catalyzes only one turnover and therefore is not strictly catalytic. According to one definition, an enzyme is a biocatalyst that acts repeatedly and over many reaction cycles.</text>
</comment>
<evidence type="ECO:0000313" key="11">
    <source>
        <dbReference type="EMBL" id="MCP3424604.1"/>
    </source>
</evidence>
<evidence type="ECO:0000256" key="6">
    <source>
        <dbReference type="ARBA" id="ARBA00022763"/>
    </source>
</evidence>
<comment type="subcellular location">
    <subcellularLocation>
        <location evidence="9">Cytoplasm</location>
    </subcellularLocation>
</comment>
<dbReference type="GO" id="GO:0005737">
    <property type="term" value="C:cytoplasm"/>
    <property type="evidence" value="ECO:0007669"/>
    <property type="project" value="UniProtKB-SubCell"/>
</dbReference>
<dbReference type="EMBL" id="JANAFB010000001">
    <property type="protein sequence ID" value="MCP3424604.1"/>
    <property type="molecule type" value="Genomic_DNA"/>
</dbReference>
<comment type="similarity">
    <text evidence="2 9">Belongs to the MGMT family.</text>
</comment>
<dbReference type="AlphaFoldDB" id="A0A9X2H7Q5"/>
<evidence type="ECO:0000313" key="12">
    <source>
        <dbReference type="Proteomes" id="UP001139502"/>
    </source>
</evidence>
<evidence type="ECO:0000259" key="10">
    <source>
        <dbReference type="Pfam" id="PF01035"/>
    </source>
</evidence>
<dbReference type="InterPro" id="IPR023546">
    <property type="entry name" value="MGMT"/>
</dbReference>
<dbReference type="HAMAP" id="MF_00772">
    <property type="entry name" value="OGT"/>
    <property type="match status" value="1"/>
</dbReference>
<dbReference type="SUPFAM" id="SSF53155">
    <property type="entry name" value="Methylated DNA-protein cysteine methyltransferase domain"/>
    <property type="match status" value="1"/>
</dbReference>
<dbReference type="PANTHER" id="PTHR10815:SF5">
    <property type="entry name" value="METHYLATED-DNA--PROTEIN-CYSTEINE METHYLTRANSFERASE"/>
    <property type="match status" value="1"/>
</dbReference>
<dbReference type="CDD" id="cd06445">
    <property type="entry name" value="ATase"/>
    <property type="match status" value="1"/>
</dbReference>
<dbReference type="Proteomes" id="UP001139502">
    <property type="component" value="Unassembled WGS sequence"/>
</dbReference>